<proteinExistence type="predicted"/>
<sequence>MSSEKKSGRAKALAGGIIFGGAALFGLLNDGTSFLERFFDKNPSKEAAQQQNEVTEKTRKFSDTEIKKFIKDYNFASVSALNHGKFAEVEDYLDPAGQMYEEQGDEIKENSNSITPITQKNQKTVIENIEEVSSNRYIVSTHEEYDIYKEGNKKTTDKYYHQYTLVVDESNKLKINKHIFGLKPY</sequence>
<evidence type="ECO:0000259" key="2">
    <source>
        <dbReference type="Pfam" id="PF22819"/>
    </source>
</evidence>
<dbReference type="Proteomes" id="UP000006997">
    <property type="component" value="Unassembled WGS sequence"/>
</dbReference>
<protein>
    <recommendedName>
        <fullName evidence="2">TcaA protein NTF2-like domain-containing protein</fullName>
    </recommendedName>
</protein>
<dbReference type="AlphaFoldDB" id="J8EWS7"/>
<comment type="caution">
    <text evidence="3">The sequence shown here is derived from an EMBL/GenBank/DDBJ whole genome shotgun (WGS) entry which is preliminary data.</text>
</comment>
<organism evidence="3 4">
    <name type="scientific">Bacillus cereus MC67</name>
    <dbReference type="NCBI Taxonomy" id="1053219"/>
    <lineage>
        <taxon>Bacteria</taxon>
        <taxon>Bacillati</taxon>
        <taxon>Bacillota</taxon>
        <taxon>Bacilli</taxon>
        <taxon>Bacillales</taxon>
        <taxon>Bacillaceae</taxon>
        <taxon>Bacillus</taxon>
        <taxon>Bacillus cereus group</taxon>
    </lineage>
</organism>
<keyword evidence="1" id="KW-1133">Transmembrane helix</keyword>
<gene>
    <name evidence="3" type="ORF">II3_05389</name>
</gene>
<dbReference type="HOGENOM" id="CLU_1458482_0_0_9"/>
<dbReference type="RefSeq" id="WP_002162089.1">
    <property type="nucleotide sequence ID" value="NZ_JH792115.1"/>
</dbReference>
<accession>J8EWS7</accession>
<dbReference type="InterPro" id="IPR054528">
    <property type="entry name" value="TcaA_5th"/>
</dbReference>
<evidence type="ECO:0000313" key="4">
    <source>
        <dbReference type="Proteomes" id="UP000006997"/>
    </source>
</evidence>
<feature type="transmembrane region" description="Helical" evidence="1">
    <location>
        <begin position="12"/>
        <end position="28"/>
    </location>
</feature>
<feature type="domain" description="TcaA protein NTF2-like" evidence="2">
    <location>
        <begin position="63"/>
        <end position="177"/>
    </location>
</feature>
<keyword evidence="1" id="KW-0472">Membrane</keyword>
<reference evidence="3 4" key="1">
    <citation type="submission" date="2012-04" db="EMBL/GenBank/DDBJ databases">
        <title>The Genome Sequence of Bacillus cereus MC67.</title>
        <authorList>
            <consortium name="The Broad Institute Genome Sequencing Platform"/>
            <consortium name="The Broad Institute Genome Sequencing Center for Infectious Disease"/>
            <person name="Feldgarden M."/>
            <person name="Van der Auwera G.A."/>
            <person name="Mahillon J."/>
            <person name="Duprez V."/>
            <person name="Timmery S."/>
            <person name="Mattelet C."/>
            <person name="Dierick K."/>
            <person name="Sun M."/>
            <person name="Yu Z."/>
            <person name="Zhu L."/>
            <person name="Hu X."/>
            <person name="Shank E.B."/>
            <person name="Swiecicka I."/>
            <person name="Hansen B.M."/>
            <person name="Andrup L."/>
            <person name="Young S.K."/>
            <person name="Zeng Q."/>
            <person name="Gargeya S."/>
            <person name="Fitzgerald M."/>
            <person name="Haas B."/>
            <person name="Abouelleil A."/>
            <person name="Alvarado L."/>
            <person name="Arachchi H.M."/>
            <person name="Berlin A."/>
            <person name="Chapman S.B."/>
            <person name="Goldberg J."/>
            <person name="Griggs A."/>
            <person name="Gujja S."/>
            <person name="Hansen M."/>
            <person name="Howarth C."/>
            <person name="Imamovic A."/>
            <person name="Larimer J."/>
            <person name="McCowen C."/>
            <person name="Montmayeur A."/>
            <person name="Murphy C."/>
            <person name="Neiman D."/>
            <person name="Pearson M."/>
            <person name="Priest M."/>
            <person name="Roberts A."/>
            <person name="Saif S."/>
            <person name="Shea T."/>
            <person name="Sisk P."/>
            <person name="Sykes S."/>
            <person name="Wortman J."/>
            <person name="Nusbaum C."/>
            <person name="Birren B."/>
        </authorList>
    </citation>
    <scope>NUCLEOTIDE SEQUENCE [LARGE SCALE GENOMIC DNA]</scope>
    <source>
        <strain evidence="3 4">MC67</strain>
    </source>
</reference>
<evidence type="ECO:0000313" key="3">
    <source>
        <dbReference type="EMBL" id="EJQ92935.1"/>
    </source>
</evidence>
<dbReference type="EMBL" id="AHEN01000051">
    <property type="protein sequence ID" value="EJQ92935.1"/>
    <property type="molecule type" value="Genomic_DNA"/>
</dbReference>
<dbReference type="Pfam" id="PF22819">
    <property type="entry name" value="TcaA_5th"/>
    <property type="match status" value="1"/>
</dbReference>
<dbReference type="PATRIC" id="fig|1053219.3.peg.5521"/>
<keyword evidence="1" id="KW-0812">Transmembrane</keyword>
<evidence type="ECO:0000256" key="1">
    <source>
        <dbReference type="SAM" id="Phobius"/>
    </source>
</evidence>
<name>J8EWS7_BACCE</name>